<accession>A0ABQ5H7H6</accession>
<organism evidence="1 2">
    <name type="scientific">Tanacetum coccineum</name>
    <dbReference type="NCBI Taxonomy" id="301880"/>
    <lineage>
        <taxon>Eukaryota</taxon>
        <taxon>Viridiplantae</taxon>
        <taxon>Streptophyta</taxon>
        <taxon>Embryophyta</taxon>
        <taxon>Tracheophyta</taxon>
        <taxon>Spermatophyta</taxon>
        <taxon>Magnoliopsida</taxon>
        <taxon>eudicotyledons</taxon>
        <taxon>Gunneridae</taxon>
        <taxon>Pentapetalae</taxon>
        <taxon>asterids</taxon>
        <taxon>campanulids</taxon>
        <taxon>Asterales</taxon>
        <taxon>Asteraceae</taxon>
        <taxon>Asteroideae</taxon>
        <taxon>Anthemideae</taxon>
        <taxon>Anthemidinae</taxon>
        <taxon>Tanacetum</taxon>
    </lineage>
</organism>
<comment type="caution">
    <text evidence="1">The sequence shown here is derived from an EMBL/GenBank/DDBJ whole genome shotgun (WGS) entry which is preliminary data.</text>
</comment>
<gene>
    <name evidence="1" type="ORF">Tco_1057554</name>
</gene>
<evidence type="ECO:0000313" key="1">
    <source>
        <dbReference type="EMBL" id="GJT83212.1"/>
    </source>
</evidence>
<keyword evidence="2" id="KW-1185">Reference proteome</keyword>
<dbReference type="EMBL" id="BQNB010019241">
    <property type="protein sequence ID" value="GJT83212.1"/>
    <property type="molecule type" value="Genomic_DNA"/>
</dbReference>
<sequence>MDDPNITMEEYIKLEEEKAQKRRKVFNWETAKYGKIWYDEDVHDLRSVETEFPAIVFNDNLTSNETLSCEPTVSSLNNNKIDFRISFNESDNEDYMLVFDKNLFSYKIISASDLKTDSENDNEKVNMPLFPSPEPLISCIDDLYFFKDFENEFPAIVYNDPLTSKSDISTEPTLRPQHIDEFDLKDETSLYMMKWNKSMLFNLINNLYVPFASRSTLNGIIRMVIIQECCGGQDMTPLPPHDQRHLWLHYQVEGYTKEIVHDFEQRLETIVERQVNQVHTLDFDGLTPDMRQDLAERLRMELILEFFSTYKISSEIGLDVANTLCFQLGGARRSMTWRQFILALGLHTTEEMAEDIFSAY</sequence>
<reference evidence="1" key="1">
    <citation type="journal article" date="2022" name="Int. J. Mol. Sci.">
        <title>Draft Genome of Tanacetum Coccineum: Genomic Comparison of Closely Related Tanacetum-Family Plants.</title>
        <authorList>
            <person name="Yamashiro T."/>
            <person name="Shiraishi A."/>
            <person name="Nakayama K."/>
            <person name="Satake H."/>
        </authorList>
    </citation>
    <scope>NUCLEOTIDE SEQUENCE</scope>
</reference>
<reference evidence="1" key="2">
    <citation type="submission" date="2022-01" db="EMBL/GenBank/DDBJ databases">
        <authorList>
            <person name="Yamashiro T."/>
            <person name="Shiraishi A."/>
            <person name="Satake H."/>
            <person name="Nakayama K."/>
        </authorList>
    </citation>
    <scope>NUCLEOTIDE SEQUENCE</scope>
</reference>
<evidence type="ECO:0000313" key="2">
    <source>
        <dbReference type="Proteomes" id="UP001151760"/>
    </source>
</evidence>
<name>A0ABQ5H7H6_9ASTR</name>
<dbReference type="Proteomes" id="UP001151760">
    <property type="component" value="Unassembled WGS sequence"/>
</dbReference>
<proteinExistence type="predicted"/>
<protein>
    <submittedName>
        <fullName evidence="1">Uncharacterized protein</fullName>
    </submittedName>
</protein>